<dbReference type="PANTHER" id="PTHR42951:SF9">
    <property type="entry name" value="METAL-DEPENDENT HYDROLASE"/>
    <property type="match status" value="1"/>
</dbReference>
<dbReference type="RefSeq" id="WP_036188744.1">
    <property type="nucleotide sequence ID" value="NZ_AVDA01000022.1"/>
</dbReference>
<feature type="domain" description="Metallo-beta-lactamase" evidence="1">
    <location>
        <begin position="20"/>
        <end position="212"/>
    </location>
</feature>
<dbReference type="InterPro" id="IPR001279">
    <property type="entry name" value="Metallo-B-lactamas"/>
</dbReference>
<dbReference type="OrthoDB" id="9802248at2"/>
<dbReference type="Proteomes" id="UP000030416">
    <property type="component" value="Unassembled WGS sequence"/>
</dbReference>
<dbReference type="InterPro" id="IPR050855">
    <property type="entry name" value="NDM-1-like"/>
</dbReference>
<sequence>MRISKYGNLYQLTLLPRLFPVNCYVYEEENELTLIDAGMPASFKGIVQLVERIKKPLTNIILTHAHGDHVGSLDQLKQHFPNVAVSISQRDSRLLAGDLTLDAEEPNTPIKGGFDKNLKTIPDRLLNEGDRIGSFEVISTPGHTPGSISLFNTTNRQLIVGDAMQTKGKVAVVGQLVPTFPFPTFGTWNKELALYSVKKIYELQPSLVAVGHGKVLEYPKDLVKQAIQDAEKKLVNV</sequence>
<keyword evidence="3" id="KW-1185">Reference proteome</keyword>
<dbReference type="SUPFAM" id="SSF56281">
    <property type="entry name" value="Metallo-hydrolase/oxidoreductase"/>
    <property type="match status" value="1"/>
</dbReference>
<proteinExistence type="predicted"/>
<dbReference type="STRING" id="1384049.CD29_15900"/>
<dbReference type="EMBL" id="JPVN01000022">
    <property type="protein sequence ID" value="KGR77002.1"/>
    <property type="molecule type" value="Genomic_DNA"/>
</dbReference>
<evidence type="ECO:0000313" key="3">
    <source>
        <dbReference type="Proteomes" id="UP000030416"/>
    </source>
</evidence>
<dbReference type="CDD" id="cd07721">
    <property type="entry name" value="yflN-like_MBL-fold"/>
    <property type="match status" value="1"/>
</dbReference>
<evidence type="ECO:0000259" key="1">
    <source>
        <dbReference type="SMART" id="SM00849"/>
    </source>
</evidence>
<dbReference type="SMART" id="SM00849">
    <property type="entry name" value="Lactamase_B"/>
    <property type="match status" value="1"/>
</dbReference>
<protein>
    <recommendedName>
        <fullName evidence="1">Metallo-beta-lactamase domain-containing protein</fullName>
    </recommendedName>
</protein>
<evidence type="ECO:0000313" key="2">
    <source>
        <dbReference type="EMBL" id="KGR77002.1"/>
    </source>
</evidence>
<dbReference type="Gene3D" id="3.60.15.10">
    <property type="entry name" value="Ribonuclease Z/Hydroxyacylglutathione hydrolase-like"/>
    <property type="match status" value="1"/>
</dbReference>
<dbReference type="eggNOG" id="COG0491">
    <property type="taxonomic scope" value="Bacteria"/>
</dbReference>
<reference evidence="2 3" key="1">
    <citation type="submission" date="2014-02" db="EMBL/GenBank/DDBJ databases">
        <title>Draft genome sequence of Lysinibacillus manganicus DSM 26584T.</title>
        <authorList>
            <person name="Zhang F."/>
            <person name="Wang G."/>
            <person name="Zhang L."/>
        </authorList>
    </citation>
    <scope>NUCLEOTIDE SEQUENCE [LARGE SCALE GENOMIC DNA]</scope>
    <source>
        <strain evidence="2 3">DSM 26584</strain>
    </source>
</reference>
<dbReference type="InterPro" id="IPR036866">
    <property type="entry name" value="RibonucZ/Hydroxyglut_hydro"/>
</dbReference>
<name>A0A0A3IQ87_9BACL</name>
<dbReference type="AlphaFoldDB" id="A0A0A3IQ87"/>
<dbReference type="PANTHER" id="PTHR42951">
    <property type="entry name" value="METALLO-BETA-LACTAMASE DOMAIN-CONTAINING"/>
    <property type="match status" value="1"/>
</dbReference>
<gene>
    <name evidence="2" type="ORF">CD29_15900</name>
</gene>
<comment type="caution">
    <text evidence="2">The sequence shown here is derived from an EMBL/GenBank/DDBJ whole genome shotgun (WGS) entry which is preliminary data.</text>
</comment>
<organism evidence="2 3">
    <name type="scientific">Ureibacillus manganicus DSM 26584</name>
    <dbReference type="NCBI Taxonomy" id="1384049"/>
    <lineage>
        <taxon>Bacteria</taxon>
        <taxon>Bacillati</taxon>
        <taxon>Bacillota</taxon>
        <taxon>Bacilli</taxon>
        <taxon>Bacillales</taxon>
        <taxon>Caryophanaceae</taxon>
        <taxon>Ureibacillus</taxon>
    </lineage>
</organism>
<dbReference type="Pfam" id="PF00753">
    <property type="entry name" value="Lactamase_B"/>
    <property type="match status" value="1"/>
</dbReference>
<accession>A0A0A3IQ87</accession>